<dbReference type="AlphaFoldDB" id="A0A1X1Y4D7"/>
<reference evidence="2 3" key="1">
    <citation type="submission" date="2016-01" db="EMBL/GenBank/DDBJ databases">
        <title>The new phylogeny of the genus Mycobacterium.</title>
        <authorList>
            <person name="Tarcisio F."/>
            <person name="Conor M."/>
            <person name="Antonella G."/>
            <person name="Elisabetta G."/>
            <person name="Giulia F.S."/>
            <person name="Sara T."/>
            <person name="Anna F."/>
            <person name="Clotilde B."/>
            <person name="Roberto B."/>
            <person name="Veronica D.S."/>
            <person name="Fabio R."/>
            <person name="Monica P."/>
            <person name="Olivier J."/>
            <person name="Enrico T."/>
            <person name="Nicola S."/>
        </authorList>
    </citation>
    <scope>NUCLEOTIDE SEQUENCE [LARGE SCALE GENOMIC DNA]</scope>
    <source>
        <strain evidence="2 3">DSM 45166</strain>
    </source>
</reference>
<dbReference type="EMBL" id="LQPE01000076">
    <property type="protein sequence ID" value="ORW05948.1"/>
    <property type="molecule type" value="Genomic_DNA"/>
</dbReference>
<protein>
    <submittedName>
        <fullName evidence="2">Uncharacterized protein</fullName>
    </submittedName>
</protein>
<evidence type="ECO:0000313" key="3">
    <source>
        <dbReference type="Proteomes" id="UP000193487"/>
    </source>
</evidence>
<name>A0A1X1Y4D7_9MYCO</name>
<accession>A0A1X1Y4D7</accession>
<feature type="region of interest" description="Disordered" evidence="1">
    <location>
        <begin position="66"/>
        <end position="95"/>
    </location>
</feature>
<keyword evidence="3" id="KW-1185">Reference proteome</keyword>
<comment type="caution">
    <text evidence="2">The sequence shown here is derived from an EMBL/GenBank/DDBJ whole genome shotgun (WGS) entry which is preliminary data.</text>
</comment>
<dbReference type="Proteomes" id="UP000193487">
    <property type="component" value="Unassembled WGS sequence"/>
</dbReference>
<gene>
    <name evidence="2" type="ORF">AWC14_26510</name>
</gene>
<sequence>MVGADDHHATGLPGAPVEHRGQPRSEPLGAAVQLFDGGFALVIGVVDHHHGCRVALQEAHRGLVTADDGGDTARQHLSGLDQPNRHDVVEPRLSQ</sequence>
<proteinExistence type="predicted"/>
<evidence type="ECO:0000256" key="1">
    <source>
        <dbReference type="SAM" id="MobiDB-lite"/>
    </source>
</evidence>
<feature type="compositionally biased region" description="Basic and acidic residues" evidence="1">
    <location>
        <begin position="83"/>
        <end position="95"/>
    </location>
</feature>
<evidence type="ECO:0000313" key="2">
    <source>
        <dbReference type="EMBL" id="ORW05948.1"/>
    </source>
</evidence>
<organism evidence="2 3">
    <name type="scientific">Mycobacterium kyorinense</name>
    <dbReference type="NCBI Taxonomy" id="487514"/>
    <lineage>
        <taxon>Bacteria</taxon>
        <taxon>Bacillati</taxon>
        <taxon>Actinomycetota</taxon>
        <taxon>Actinomycetes</taxon>
        <taxon>Mycobacteriales</taxon>
        <taxon>Mycobacteriaceae</taxon>
        <taxon>Mycobacterium</taxon>
    </lineage>
</organism>
<feature type="region of interest" description="Disordered" evidence="1">
    <location>
        <begin position="1"/>
        <end position="25"/>
    </location>
</feature>